<accession>A0A445MGN1</accession>
<dbReference type="PANTHER" id="PTHR31963:SF29">
    <property type="entry name" value="OS02G0566400 PROTEIN"/>
    <property type="match status" value="1"/>
</dbReference>
<sequence>VEATTSSSTKPLLPSRALYARSLSHVDDKLKSFRSCLKWMCVNESEAMHVMIFRSLFVLLGIFVPTTSHFVLSCTPTNRAYDVVV</sequence>
<feature type="non-terminal residue" evidence="2">
    <location>
        <position position="1"/>
    </location>
</feature>
<dbReference type="PANTHER" id="PTHR31963">
    <property type="entry name" value="RAS GUANINE NUCLEOTIDE EXCHANGE FACTOR K"/>
    <property type="match status" value="1"/>
</dbReference>
<dbReference type="Pfam" id="PF12056">
    <property type="entry name" value="DUF3537"/>
    <property type="match status" value="1"/>
</dbReference>
<proteinExistence type="predicted"/>
<evidence type="ECO:0000313" key="2">
    <source>
        <dbReference type="EMBL" id="RZR73358.1"/>
    </source>
</evidence>
<dbReference type="EMBL" id="KV875893">
    <property type="protein sequence ID" value="RZR73358.1"/>
    <property type="molecule type" value="Genomic_DNA"/>
</dbReference>
<dbReference type="Proteomes" id="UP000290560">
    <property type="component" value="Unassembled WGS sequence"/>
</dbReference>
<keyword evidence="1" id="KW-0812">Transmembrane</keyword>
<organism evidence="2">
    <name type="scientific">Ensete ventricosum</name>
    <name type="common">Abyssinian banana</name>
    <name type="synonym">Musa ensete</name>
    <dbReference type="NCBI Taxonomy" id="4639"/>
    <lineage>
        <taxon>Eukaryota</taxon>
        <taxon>Viridiplantae</taxon>
        <taxon>Streptophyta</taxon>
        <taxon>Embryophyta</taxon>
        <taxon>Tracheophyta</taxon>
        <taxon>Spermatophyta</taxon>
        <taxon>Magnoliopsida</taxon>
        <taxon>Liliopsida</taxon>
        <taxon>Zingiberales</taxon>
        <taxon>Musaceae</taxon>
        <taxon>Ensete</taxon>
    </lineage>
</organism>
<reference evidence="2" key="1">
    <citation type="journal article" date="2018" name="Data Brief">
        <title>Genome sequence data from 17 accessions of Ensete ventricosum, a staple food crop for millions in Ethiopia.</title>
        <authorList>
            <person name="Yemataw Z."/>
            <person name="Muzemil S."/>
            <person name="Ambachew D."/>
            <person name="Tripathi L."/>
            <person name="Tesfaye K."/>
            <person name="Chala A."/>
            <person name="Farbos A."/>
            <person name="O'Neill P."/>
            <person name="Moore K."/>
            <person name="Grant M."/>
            <person name="Studholme D.J."/>
        </authorList>
    </citation>
    <scope>NUCLEOTIDE SEQUENCE [LARGE SCALE GENOMIC DNA]</scope>
    <source>
        <tissue evidence="2">Leaf</tissue>
    </source>
</reference>
<protein>
    <submittedName>
        <fullName evidence="2">Uncharacterized protein</fullName>
    </submittedName>
</protein>
<keyword evidence="1" id="KW-0472">Membrane</keyword>
<gene>
    <name evidence="2" type="ORF">BHM03_00023196</name>
</gene>
<name>A0A445MGN1_ENSVE</name>
<dbReference type="InterPro" id="IPR021924">
    <property type="entry name" value="DUF3537"/>
</dbReference>
<feature type="transmembrane region" description="Helical" evidence="1">
    <location>
        <begin position="52"/>
        <end position="72"/>
    </location>
</feature>
<keyword evidence="1" id="KW-1133">Transmembrane helix</keyword>
<evidence type="ECO:0000256" key="1">
    <source>
        <dbReference type="SAM" id="Phobius"/>
    </source>
</evidence>
<dbReference type="AlphaFoldDB" id="A0A445MGN1"/>